<protein>
    <submittedName>
        <fullName evidence="2">ATPase</fullName>
    </submittedName>
</protein>
<evidence type="ECO:0000313" key="3">
    <source>
        <dbReference type="Proteomes" id="UP000600071"/>
    </source>
</evidence>
<comment type="caution">
    <text evidence="2">The sequence shown here is derived from an EMBL/GenBank/DDBJ whole genome shotgun (WGS) entry which is preliminary data.</text>
</comment>
<feature type="domain" description="Diphthamide synthase" evidence="1">
    <location>
        <begin position="3"/>
        <end position="192"/>
    </location>
</feature>
<dbReference type="InterPro" id="IPR014729">
    <property type="entry name" value="Rossmann-like_a/b/a_fold"/>
</dbReference>
<dbReference type="Pfam" id="PF01902">
    <property type="entry name" value="Diphthami_syn_2"/>
    <property type="match status" value="1"/>
</dbReference>
<dbReference type="AlphaFoldDB" id="A0A832ZTZ6"/>
<evidence type="ECO:0000259" key="1">
    <source>
        <dbReference type="Pfam" id="PF01902"/>
    </source>
</evidence>
<name>A0A832ZTZ6_9CREN</name>
<reference evidence="2" key="1">
    <citation type="journal article" date="2020" name="ISME J.">
        <title>Gammaproteobacteria mediating utilization of methyl-, sulfur- and petroleum organic compounds in deep ocean hydrothermal plumes.</title>
        <authorList>
            <person name="Zhou Z."/>
            <person name="Liu Y."/>
            <person name="Pan J."/>
            <person name="Cron B.R."/>
            <person name="Toner B.M."/>
            <person name="Anantharaman K."/>
            <person name="Breier J.A."/>
            <person name="Dick G.J."/>
            <person name="Li M."/>
        </authorList>
    </citation>
    <scope>NUCLEOTIDE SEQUENCE</scope>
    <source>
        <strain evidence="2">SZUA-1523</strain>
    </source>
</reference>
<dbReference type="Proteomes" id="UP000600071">
    <property type="component" value="Unassembled WGS sequence"/>
</dbReference>
<dbReference type="Gene3D" id="3.90.1490.10">
    <property type="entry name" value="putative n-type atp pyrophosphatase, domain 2"/>
    <property type="match status" value="1"/>
</dbReference>
<proteinExistence type="predicted"/>
<dbReference type="Gene3D" id="3.40.50.620">
    <property type="entry name" value="HUPs"/>
    <property type="match status" value="1"/>
</dbReference>
<organism evidence="2 3">
    <name type="scientific">Pyrodictium delaneyi</name>
    <dbReference type="NCBI Taxonomy" id="1273541"/>
    <lineage>
        <taxon>Archaea</taxon>
        <taxon>Thermoproteota</taxon>
        <taxon>Thermoprotei</taxon>
        <taxon>Desulfurococcales</taxon>
        <taxon>Pyrodictiaceae</taxon>
        <taxon>Pyrodictium</taxon>
    </lineage>
</organism>
<dbReference type="EMBL" id="DQVR01000037">
    <property type="protein sequence ID" value="HIQ23734.1"/>
    <property type="molecule type" value="Genomic_DNA"/>
</dbReference>
<dbReference type="InterPro" id="IPR002761">
    <property type="entry name" value="Diphthami_syn_dom"/>
</dbReference>
<accession>A0A832ZTZ6</accession>
<evidence type="ECO:0000313" key="2">
    <source>
        <dbReference type="EMBL" id="HIQ23734.1"/>
    </source>
</evidence>
<dbReference type="SUPFAM" id="SSF52402">
    <property type="entry name" value="Adenine nucleotide alpha hydrolases-like"/>
    <property type="match status" value="1"/>
</dbReference>
<gene>
    <name evidence="2" type="ORF">EYH50_01635</name>
</gene>
<sequence length="194" mass="22036">MYAAMQLWPVDYGIVLFYEFPRPSPHLLNLGKTVETLTLTGIPIVVVRLRRGREQEKTVELLRRLGADEIVAGDVYVEEHLRYMESVAAEAGARLREPLWGMDPVELVHQEAEAGIEALFTGADEKMRSWLGRVFSRETVDELVGYARRVGVDPLGERGEYHTLVLSSPLHIARLGYKVVETLKAQDYYLLRVV</sequence>